<evidence type="ECO:0000259" key="5">
    <source>
        <dbReference type="PROSITE" id="PS50109"/>
    </source>
</evidence>
<dbReference type="Proteomes" id="UP001221302">
    <property type="component" value="Unassembled WGS sequence"/>
</dbReference>
<dbReference type="EMBL" id="JARGDL010000018">
    <property type="protein sequence ID" value="MDF1612792.1"/>
    <property type="molecule type" value="Genomic_DNA"/>
</dbReference>
<dbReference type="RefSeq" id="WP_321536563.1">
    <property type="nucleotide sequence ID" value="NZ_JARGDL010000018.1"/>
</dbReference>
<name>A0AAE3P1R4_9BACT</name>
<evidence type="ECO:0000256" key="1">
    <source>
        <dbReference type="ARBA" id="ARBA00000085"/>
    </source>
</evidence>
<dbReference type="GO" id="GO:0000156">
    <property type="term" value="F:phosphorelay response regulator activity"/>
    <property type="evidence" value="ECO:0007669"/>
    <property type="project" value="TreeGrafter"/>
</dbReference>
<evidence type="ECO:0000313" key="6">
    <source>
        <dbReference type="EMBL" id="MDF1612792.1"/>
    </source>
</evidence>
<evidence type="ECO:0000256" key="3">
    <source>
        <dbReference type="ARBA" id="ARBA00022679"/>
    </source>
</evidence>
<dbReference type="GO" id="GO:0030295">
    <property type="term" value="F:protein kinase activator activity"/>
    <property type="evidence" value="ECO:0007669"/>
    <property type="project" value="TreeGrafter"/>
</dbReference>
<dbReference type="CDD" id="cd00075">
    <property type="entry name" value="HATPase"/>
    <property type="match status" value="1"/>
</dbReference>
<dbReference type="SUPFAM" id="SSF55874">
    <property type="entry name" value="ATPase domain of HSP90 chaperone/DNA topoisomerase II/histidine kinase"/>
    <property type="match status" value="1"/>
</dbReference>
<dbReference type="GO" id="GO:0007234">
    <property type="term" value="P:osmosensory signaling via phosphorelay pathway"/>
    <property type="evidence" value="ECO:0007669"/>
    <property type="project" value="TreeGrafter"/>
</dbReference>
<dbReference type="PANTHER" id="PTHR42878:SF14">
    <property type="entry name" value="OSMOLARITY TWO-COMPONENT SYSTEM PROTEIN SSK1"/>
    <property type="match status" value="1"/>
</dbReference>
<comment type="caution">
    <text evidence="6">The sequence shown here is derived from an EMBL/GenBank/DDBJ whole genome shotgun (WGS) entry which is preliminary data.</text>
</comment>
<accession>A0AAE3P1R4</accession>
<keyword evidence="4 6" id="KW-0418">Kinase</keyword>
<keyword evidence="3" id="KW-0808">Transferase</keyword>
<dbReference type="Pfam" id="PF02518">
    <property type="entry name" value="HATPase_c"/>
    <property type="match status" value="1"/>
</dbReference>
<comment type="catalytic activity">
    <reaction evidence="1">
        <text>ATP + protein L-histidine = ADP + protein N-phospho-L-histidine.</text>
        <dbReference type="EC" id="2.7.13.3"/>
    </reaction>
</comment>
<dbReference type="PROSITE" id="PS50109">
    <property type="entry name" value="HIS_KIN"/>
    <property type="match status" value="1"/>
</dbReference>
<dbReference type="GO" id="GO:0004673">
    <property type="term" value="F:protein histidine kinase activity"/>
    <property type="evidence" value="ECO:0007669"/>
    <property type="project" value="UniProtKB-EC"/>
</dbReference>
<sequence length="380" mass="43258">MNKQLETFFDTPERLSNEEILNEIIRLKENSLMNQIIEGFPELAVILNEHRQIVALNSKALTTFNVGDYFEIAGKRLGEALNCIHSNETEAGCGTSKFCRECGAAKAIKKCKDENIVTEEECRITAARNGNQINYDFSVHAHPIFINNKRYTFFTVRDISSVKRREALERIFFHDILNTAGAIRGLVEILPESESEEERKDLENAIHNSINQLIEEILAQRQLRNAEDGNLTPEFSNVSANSIIEKVFEMYKNHELAHDNLTYKKLENDITISTDQTLLVRSMGNLIKNALEASSANQKVEIGIDIKNENIIFYVKNDAVIPENVQLQLFQRSFSTKASKGRGIGLYSVKLIVEQYLNGKVEFVSNETEKTIFKIKLIIH</sequence>
<dbReference type="AlphaFoldDB" id="A0AAE3P1R4"/>
<dbReference type="InterPro" id="IPR050351">
    <property type="entry name" value="BphY/WalK/GraS-like"/>
</dbReference>
<dbReference type="SMART" id="SM00387">
    <property type="entry name" value="HATPase_c"/>
    <property type="match status" value="1"/>
</dbReference>
<dbReference type="PANTHER" id="PTHR42878">
    <property type="entry name" value="TWO-COMPONENT HISTIDINE KINASE"/>
    <property type="match status" value="1"/>
</dbReference>
<proteinExistence type="predicted"/>
<evidence type="ECO:0000313" key="7">
    <source>
        <dbReference type="Proteomes" id="UP001221302"/>
    </source>
</evidence>
<gene>
    <name evidence="6" type="ORF">P0M35_11570</name>
</gene>
<evidence type="ECO:0000256" key="2">
    <source>
        <dbReference type="ARBA" id="ARBA00012438"/>
    </source>
</evidence>
<feature type="domain" description="Histidine kinase" evidence="5">
    <location>
        <begin position="171"/>
        <end position="380"/>
    </location>
</feature>
<dbReference type="InterPro" id="IPR036890">
    <property type="entry name" value="HATPase_C_sf"/>
</dbReference>
<dbReference type="InterPro" id="IPR005467">
    <property type="entry name" value="His_kinase_dom"/>
</dbReference>
<dbReference type="InterPro" id="IPR003594">
    <property type="entry name" value="HATPase_dom"/>
</dbReference>
<protein>
    <recommendedName>
        <fullName evidence="2">histidine kinase</fullName>
        <ecNumber evidence="2">2.7.13.3</ecNumber>
    </recommendedName>
</protein>
<dbReference type="Gene3D" id="3.30.565.10">
    <property type="entry name" value="Histidine kinase-like ATPase, C-terminal domain"/>
    <property type="match status" value="1"/>
</dbReference>
<keyword evidence="7" id="KW-1185">Reference proteome</keyword>
<evidence type="ECO:0000256" key="4">
    <source>
        <dbReference type="ARBA" id="ARBA00022777"/>
    </source>
</evidence>
<dbReference type="EC" id="2.7.13.3" evidence="2"/>
<organism evidence="6 7">
    <name type="scientific">Stygiobacter electus</name>
    <dbReference type="NCBI Taxonomy" id="3032292"/>
    <lineage>
        <taxon>Bacteria</taxon>
        <taxon>Pseudomonadati</taxon>
        <taxon>Ignavibacteriota</taxon>
        <taxon>Ignavibacteria</taxon>
        <taxon>Ignavibacteriales</taxon>
        <taxon>Melioribacteraceae</taxon>
        <taxon>Stygiobacter</taxon>
    </lineage>
</organism>
<reference evidence="6" key="1">
    <citation type="submission" date="2023-03" db="EMBL/GenBank/DDBJ databases">
        <title>Stygiobacter electus gen. nov., sp. nov., facultatively anaerobic thermotolerant bacterium of the class Ignavibacteria from a well of Yessentuki mineral water deposit.</title>
        <authorList>
            <person name="Podosokorskaya O.A."/>
            <person name="Elcheninov A.G."/>
            <person name="Petrova N.F."/>
            <person name="Zavarzina D.G."/>
            <person name="Kublanov I.V."/>
            <person name="Merkel A.Y."/>
        </authorList>
    </citation>
    <scope>NUCLEOTIDE SEQUENCE</scope>
    <source>
        <strain evidence="6">09-Me</strain>
    </source>
</reference>
<dbReference type="Gene3D" id="3.30.450.20">
    <property type="entry name" value="PAS domain"/>
    <property type="match status" value="1"/>
</dbReference>